<dbReference type="OrthoDB" id="5964980at2759"/>
<gene>
    <name evidence="3" type="primary">Pwwp2a</name>
    <name evidence="3" type="ORF">EVAR_57311_1</name>
</gene>
<dbReference type="GO" id="GO:0005634">
    <property type="term" value="C:nucleus"/>
    <property type="evidence" value="ECO:0007669"/>
    <property type="project" value="TreeGrafter"/>
</dbReference>
<protein>
    <submittedName>
        <fullName evidence="3">PWWP domain-containing protein 2A</fullName>
    </submittedName>
</protein>
<dbReference type="PROSITE" id="PS50812">
    <property type="entry name" value="PWWP"/>
    <property type="match status" value="1"/>
</dbReference>
<dbReference type="CDD" id="cd20140">
    <property type="entry name" value="PWWP_PWWP2"/>
    <property type="match status" value="1"/>
</dbReference>
<sequence length="623" mass="69746">MQSRVTAASSFFAKNSQSNMAAVFDTADMTITKNSKILVNVEEALADLIVVSYITENKQFQGVLLDSHKCNLPFGVYSLNPAFKKSNIENKDDKLHTVSQRFVYQEPQYSKQPKPKIQQRQKMTVRLRPRKVLCSKCKGICNENSENVDVARKRKFMEHDSSLETESVQNVDIEKKFLMGNSLIPKLSRLNSTEISNAIKGTKNKPNTNSEGRGINKSSNEDIGDINRVTRELTFVNVSDEFAGEYNCDITTEKSEPTKETCDSAFTTFFSNAKTLKICFGEGEGTVVKIPALVGDYNEDSGVCDLNKRADPKAARKALKKAKKQAKKIANNHDNKQSPKHLGALSPRNNLSDNVVIEDPLEKKHKHKAKHKKKDKLQRKMIRDENLSKTAQNESIGYFSNIKQHCLKQKLSISLRRLSSNSYERRSEDAIESGSEGWESDTVPEFPAAGSSSMGGQPLSVAPGDIVWGKIIGFPWWPGRVTSVTPSSYAYVSWYASTTSSLMPCDRLSPFLEDFKVRYNKKKRGPYKEAVKQATQEAQKNESHNEDPLASPIQGESGKLVRVALCLLGVSKFLAITGLLTRLVELARLEVGVPKRLAGRPRFFAHHFSCFTHMLGNCQFEIK</sequence>
<proteinExistence type="predicted"/>
<dbReference type="Gene3D" id="2.30.30.140">
    <property type="match status" value="1"/>
</dbReference>
<dbReference type="AlphaFoldDB" id="A0A4C1ZK91"/>
<evidence type="ECO:0000313" key="3">
    <source>
        <dbReference type="EMBL" id="GBP87504.1"/>
    </source>
</evidence>
<evidence type="ECO:0000313" key="4">
    <source>
        <dbReference type="Proteomes" id="UP000299102"/>
    </source>
</evidence>
<comment type="caution">
    <text evidence="3">The sequence shown here is derived from an EMBL/GenBank/DDBJ whole genome shotgun (WGS) entry which is preliminary data.</text>
</comment>
<feature type="region of interest" description="Disordered" evidence="1">
    <location>
        <begin position="324"/>
        <end position="351"/>
    </location>
</feature>
<dbReference type="SUPFAM" id="SSF63748">
    <property type="entry name" value="Tudor/PWWP/MBT"/>
    <property type="match status" value="1"/>
</dbReference>
<dbReference type="EMBL" id="BGZK01001865">
    <property type="protein sequence ID" value="GBP87504.1"/>
    <property type="molecule type" value="Genomic_DNA"/>
</dbReference>
<dbReference type="Proteomes" id="UP000299102">
    <property type="component" value="Unassembled WGS sequence"/>
</dbReference>
<reference evidence="3 4" key="1">
    <citation type="journal article" date="2019" name="Commun. Biol.">
        <title>The bagworm genome reveals a unique fibroin gene that provides high tensile strength.</title>
        <authorList>
            <person name="Kono N."/>
            <person name="Nakamura H."/>
            <person name="Ohtoshi R."/>
            <person name="Tomita M."/>
            <person name="Numata K."/>
            <person name="Arakawa K."/>
        </authorList>
    </citation>
    <scope>NUCLEOTIDE SEQUENCE [LARGE SCALE GENOMIC DNA]</scope>
</reference>
<evidence type="ECO:0000256" key="1">
    <source>
        <dbReference type="SAM" id="MobiDB-lite"/>
    </source>
</evidence>
<dbReference type="PANTHER" id="PTHR16112:SF22">
    <property type="entry name" value="PWWP DOMAIN-CONTAINING 2B"/>
    <property type="match status" value="1"/>
</dbReference>
<keyword evidence="4" id="KW-1185">Reference proteome</keyword>
<dbReference type="GO" id="GO:0003682">
    <property type="term" value="F:chromatin binding"/>
    <property type="evidence" value="ECO:0007669"/>
    <property type="project" value="TreeGrafter"/>
</dbReference>
<evidence type="ECO:0000259" key="2">
    <source>
        <dbReference type="PROSITE" id="PS50812"/>
    </source>
</evidence>
<feature type="region of interest" description="Disordered" evidence="1">
    <location>
        <begin position="199"/>
        <end position="222"/>
    </location>
</feature>
<dbReference type="Pfam" id="PF00855">
    <property type="entry name" value="PWWP"/>
    <property type="match status" value="1"/>
</dbReference>
<feature type="domain" description="PWWP" evidence="2">
    <location>
        <begin position="463"/>
        <end position="514"/>
    </location>
</feature>
<dbReference type="InterPro" id="IPR000313">
    <property type="entry name" value="PWWP_dom"/>
</dbReference>
<dbReference type="SMART" id="SM00293">
    <property type="entry name" value="PWWP"/>
    <property type="match status" value="1"/>
</dbReference>
<feature type="region of interest" description="Disordered" evidence="1">
    <location>
        <begin position="358"/>
        <end position="377"/>
    </location>
</feature>
<organism evidence="3 4">
    <name type="scientific">Eumeta variegata</name>
    <name type="common">Bagworm moth</name>
    <name type="synonym">Eumeta japonica</name>
    <dbReference type="NCBI Taxonomy" id="151549"/>
    <lineage>
        <taxon>Eukaryota</taxon>
        <taxon>Metazoa</taxon>
        <taxon>Ecdysozoa</taxon>
        <taxon>Arthropoda</taxon>
        <taxon>Hexapoda</taxon>
        <taxon>Insecta</taxon>
        <taxon>Pterygota</taxon>
        <taxon>Neoptera</taxon>
        <taxon>Endopterygota</taxon>
        <taxon>Lepidoptera</taxon>
        <taxon>Glossata</taxon>
        <taxon>Ditrysia</taxon>
        <taxon>Tineoidea</taxon>
        <taxon>Psychidae</taxon>
        <taxon>Oiketicinae</taxon>
        <taxon>Eumeta</taxon>
    </lineage>
</organism>
<dbReference type="GO" id="GO:0010369">
    <property type="term" value="C:chromocenter"/>
    <property type="evidence" value="ECO:0007669"/>
    <property type="project" value="TreeGrafter"/>
</dbReference>
<accession>A0A4C1ZK91</accession>
<feature type="region of interest" description="Disordered" evidence="1">
    <location>
        <begin position="532"/>
        <end position="551"/>
    </location>
</feature>
<name>A0A4C1ZK91_EUMVA</name>
<feature type="compositionally biased region" description="Basic residues" evidence="1">
    <location>
        <begin position="363"/>
        <end position="377"/>
    </location>
</feature>
<dbReference type="PANTHER" id="PTHR16112">
    <property type="entry name" value="METHYL-CPG BINDING PROTEIN, DROSOPHILA"/>
    <property type="match status" value="1"/>
</dbReference>